<dbReference type="InterPro" id="IPR001188">
    <property type="entry name" value="Sperm_putr-bd"/>
</dbReference>
<dbReference type="GO" id="GO:0015846">
    <property type="term" value="P:polyamine transport"/>
    <property type="evidence" value="ECO:0007669"/>
    <property type="project" value="InterPro"/>
</dbReference>
<dbReference type="GO" id="GO:0042597">
    <property type="term" value="C:periplasmic space"/>
    <property type="evidence" value="ECO:0007669"/>
    <property type="project" value="UniProtKB-SubCell"/>
</dbReference>
<dbReference type="InterPro" id="IPR006059">
    <property type="entry name" value="SBP"/>
</dbReference>
<reference evidence="5" key="1">
    <citation type="journal article" date="2014" name="Int. J. Syst. Evol. Microbiol.">
        <title>Complete genome sequence of Corynebacterium casei LMG S-19264T (=DSM 44701T), isolated from a smear-ripened cheese.</title>
        <authorList>
            <consortium name="US DOE Joint Genome Institute (JGI-PGF)"/>
            <person name="Walter F."/>
            <person name="Albersmeier A."/>
            <person name="Kalinowski J."/>
            <person name="Ruckert C."/>
        </authorList>
    </citation>
    <scope>NUCLEOTIDE SEQUENCE</scope>
    <source>
        <strain evidence="5">CGMCC 1.12827</strain>
    </source>
</reference>
<comment type="subcellular location">
    <subcellularLocation>
        <location evidence="1">Periplasm</location>
    </subcellularLocation>
</comment>
<accession>A0A916T2N5</accession>
<dbReference type="Pfam" id="PF01547">
    <property type="entry name" value="SBP_bac_1"/>
    <property type="match status" value="1"/>
</dbReference>
<evidence type="ECO:0000256" key="4">
    <source>
        <dbReference type="ARBA" id="ARBA00022764"/>
    </source>
</evidence>
<dbReference type="Proteomes" id="UP000621454">
    <property type="component" value="Unassembled WGS sequence"/>
</dbReference>
<dbReference type="GO" id="GO:0019808">
    <property type="term" value="F:polyamine binding"/>
    <property type="evidence" value="ECO:0007669"/>
    <property type="project" value="InterPro"/>
</dbReference>
<evidence type="ECO:0000256" key="3">
    <source>
        <dbReference type="ARBA" id="ARBA00022729"/>
    </source>
</evidence>
<dbReference type="PANTHER" id="PTHR30222:SF17">
    <property type="entry name" value="SPERMIDINE_PUTRESCINE-BINDING PERIPLASMIC PROTEIN"/>
    <property type="match status" value="1"/>
</dbReference>
<dbReference type="PRINTS" id="PR00909">
    <property type="entry name" value="SPERMDNBNDNG"/>
</dbReference>
<keyword evidence="3" id="KW-0732">Signal</keyword>
<keyword evidence="2" id="KW-0813">Transport</keyword>
<reference evidence="5" key="2">
    <citation type="submission" date="2020-09" db="EMBL/GenBank/DDBJ databases">
        <authorList>
            <person name="Sun Q."/>
            <person name="Zhou Y."/>
        </authorList>
    </citation>
    <scope>NUCLEOTIDE SEQUENCE</scope>
    <source>
        <strain evidence="5">CGMCC 1.12827</strain>
    </source>
</reference>
<keyword evidence="6" id="KW-1185">Reference proteome</keyword>
<dbReference type="AlphaFoldDB" id="A0A916T2N5"/>
<evidence type="ECO:0000313" key="6">
    <source>
        <dbReference type="Proteomes" id="UP000621454"/>
    </source>
</evidence>
<keyword evidence="4" id="KW-0574">Periplasm</keyword>
<dbReference type="SUPFAM" id="SSF53850">
    <property type="entry name" value="Periplasmic binding protein-like II"/>
    <property type="match status" value="1"/>
</dbReference>
<protein>
    <submittedName>
        <fullName evidence="5">ABC transporter substrate-binding protein</fullName>
    </submittedName>
</protein>
<dbReference type="EMBL" id="BMGC01000007">
    <property type="protein sequence ID" value="GGB27670.1"/>
    <property type="molecule type" value="Genomic_DNA"/>
</dbReference>
<dbReference type="Gene3D" id="3.40.190.10">
    <property type="entry name" value="Periplasmic binding protein-like II"/>
    <property type="match status" value="2"/>
</dbReference>
<dbReference type="PANTHER" id="PTHR30222">
    <property type="entry name" value="SPERMIDINE/PUTRESCINE-BINDING PERIPLASMIC PROTEIN"/>
    <property type="match status" value="1"/>
</dbReference>
<evidence type="ECO:0000256" key="1">
    <source>
        <dbReference type="ARBA" id="ARBA00004418"/>
    </source>
</evidence>
<gene>
    <name evidence="5" type="ORF">GCM10011489_14820</name>
</gene>
<dbReference type="CDD" id="cd13590">
    <property type="entry name" value="PBP2_PotD_PotF_like"/>
    <property type="match status" value="1"/>
</dbReference>
<proteinExistence type="predicted"/>
<evidence type="ECO:0000313" key="5">
    <source>
        <dbReference type="EMBL" id="GGB27670.1"/>
    </source>
</evidence>
<organism evidence="5 6">
    <name type="scientific">Gordonia jinhuaensis</name>
    <dbReference type="NCBI Taxonomy" id="1517702"/>
    <lineage>
        <taxon>Bacteria</taxon>
        <taxon>Bacillati</taxon>
        <taxon>Actinomycetota</taxon>
        <taxon>Actinomycetes</taxon>
        <taxon>Mycobacteriales</taxon>
        <taxon>Gordoniaceae</taxon>
        <taxon>Gordonia</taxon>
    </lineage>
</organism>
<evidence type="ECO:0000256" key="2">
    <source>
        <dbReference type="ARBA" id="ARBA00022448"/>
    </source>
</evidence>
<sequence length="386" mass="42934">MLSATLQGCAKRGDSATATTLTLASPDHPVTWPIASDNQPIADGLAPEKGPLLVYNYPDYIAPDVVKSFEERYKVKVEVSTFNDADESIAKIRTGAVPFDVYIPSYDQISKLVTAKLIRPLNHTYLSNIDNVWPTFTNPWYDQQWRYTVPYTVYTTGIAWSSDAIGEDISTLSNPYESLWNPAYKNKVGLIDDWHTAMAMVLLRDGIDDVNTDSKQNLDKVAQGLSDMKNATNPKVTSDMYTQLPAGQLGISQMWSGDAVNAQYYLPKGQSADILRYWFPEDGKGLVDNDLMVVMRGGKNPVLAHLFLQHMLDTDNATKNFSSIGYQPPQRTLDTNTLVAQGYLPQSLSQAAVREDWFTGGYRLLELAPANDAAWHTVWQSFKAGV</sequence>
<name>A0A916T2N5_9ACTN</name>
<comment type="caution">
    <text evidence="5">The sequence shown here is derived from an EMBL/GenBank/DDBJ whole genome shotgun (WGS) entry which is preliminary data.</text>
</comment>